<reference evidence="1 2" key="1">
    <citation type="submission" date="2020-01" db="EMBL/GenBank/DDBJ databases">
        <title>Draft genome sequence of Aspergillus udagawae IFM 53868.</title>
        <authorList>
            <person name="Takahashi H."/>
            <person name="Yaguchi T."/>
        </authorList>
    </citation>
    <scope>NUCLEOTIDE SEQUENCE [LARGE SCALE GENOMIC DNA]</scope>
    <source>
        <strain evidence="1 2">IFM 53868</strain>
    </source>
</reference>
<keyword evidence="2" id="KW-1185">Reference proteome</keyword>
<sequence>MQRTTSLFIHETASLYRSIIKRFNSRNACQESTTSCQPVFAKYHYPDVAGVQHYYIGCSNASPSTYQKHFHMNLANKAFQLDLDLLKRLFETGEHDHIHEPCGVIEQLNSRRPHCGVPHIQGHGKMKRKDCNVTFIVLVPTSITECPYAIFLSTGIHSHPPPPPNKPPQQIMDEILHLIKRMQNPDLTLSLFLRSPALKEFCLKYNGQTLSQIHHSFVNQDRFSAIITKERALLYPKGRSFNGVLYEHTRNPNYRNYVRGIYTDDICTMIICGFKEQITLLKTLDSFEIDMSFKRVKGDFNEVIFATFLPEHGKIFTLLRVFMDQETAASYRLLFHRVFQLIYEVCGAPVQFHHLHQSGYKAIIVDMDGKQLSGLGHYLQDIDPEGRPWTWQLQNIIIFCRVHFMRTISKLVPPGASEIDSHFHSVWLRMTSLLSCQSQDEFLRLTELLQINESPDIARWAKHKQHPILDTIIIWLAKSDGKDEEPSKKIELLIIILFFLMLVLQALFEHAQVLEEDQLLEEDLEALYPLNQYQDDGQLVYSHPIHPSDH</sequence>
<comment type="caution">
    <text evidence="1">The sequence shown here is derived from an EMBL/GenBank/DDBJ whole genome shotgun (WGS) entry which is preliminary data.</text>
</comment>
<name>A0ABQ1B2H3_9EURO</name>
<evidence type="ECO:0008006" key="3">
    <source>
        <dbReference type="Google" id="ProtNLM"/>
    </source>
</evidence>
<protein>
    <recommendedName>
        <fullName evidence="3">Protein kinase domain-containing protein</fullName>
    </recommendedName>
</protein>
<proteinExistence type="predicted"/>
<dbReference type="Proteomes" id="UP000465266">
    <property type="component" value="Unassembled WGS sequence"/>
</dbReference>
<dbReference type="EMBL" id="BLKG01000082">
    <property type="protein sequence ID" value="GFF92458.1"/>
    <property type="molecule type" value="Genomic_DNA"/>
</dbReference>
<evidence type="ECO:0000313" key="2">
    <source>
        <dbReference type="Proteomes" id="UP000465266"/>
    </source>
</evidence>
<organism evidence="1 2">
    <name type="scientific">Aspergillus udagawae</name>
    <dbReference type="NCBI Taxonomy" id="91492"/>
    <lineage>
        <taxon>Eukaryota</taxon>
        <taxon>Fungi</taxon>
        <taxon>Dikarya</taxon>
        <taxon>Ascomycota</taxon>
        <taxon>Pezizomycotina</taxon>
        <taxon>Eurotiomycetes</taxon>
        <taxon>Eurotiomycetidae</taxon>
        <taxon>Eurotiales</taxon>
        <taxon>Aspergillaceae</taxon>
        <taxon>Aspergillus</taxon>
        <taxon>Aspergillus subgen. Fumigati</taxon>
    </lineage>
</organism>
<gene>
    <name evidence="1" type="ORF">IFM53868_06850</name>
</gene>
<accession>A0ABQ1B2H3</accession>
<evidence type="ECO:0000313" key="1">
    <source>
        <dbReference type="EMBL" id="GFF92458.1"/>
    </source>
</evidence>